<dbReference type="PROSITE" id="PS00582">
    <property type="entry name" value="RIBOSOMAL_L33"/>
    <property type="match status" value="1"/>
</dbReference>
<dbReference type="RefSeq" id="WP_146651186.1">
    <property type="nucleotide sequence ID" value="NZ_CP012333.1"/>
</dbReference>
<evidence type="ECO:0000256" key="4">
    <source>
        <dbReference type="ARBA" id="ARBA00035176"/>
    </source>
</evidence>
<keyword evidence="7" id="KW-1185">Reference proteome</keyword>
<dbReference type="Gene3D" id="2.20.28.120">
    <property type="entry name" value="Ribosomal protein L33"/>
    <property type="match status" value="1"/>
</dbReference>
<dbReference type="NCBIfam" id="NF001860">
    <property type="entry name" value="PRK00595.1"/>
    <property type="match status" value="1"/>
</dbReference>
<reference evidence="6 7" key="1">
    <citation type="submission" date="2015-08" db="EMBL/GenBank/DDBJ databases">
        <authorList>
            <person name="Babu N.S."/>
            <person name="Beckwith C.J."/>
            <person name="Beseler K.G."/>
            <person name="Brison A."/>
            <person name="Carone J.V."/>
            <person name="Caskin T.P."/>
            <person name="Diamond M."/>
            <person name="Durham M.E."/>
            <person name="Foxe J.M."/>
            <person name="Go M."/>
            <person name="Henderson B.A."/>
            <person name="Jones I.B."/>
            <person name="McGettigan J.A."/>
            <person name="Micheletti S.J."/>
            <person name="Nasrallah M.E."/>
            <person name="Ortiz D."/>
            <person name="Piller C.R."/>
            <person name="Privatt S.R."/>
            <person name="Schneider S.L."/>
            <person name="Sharp S."/>
            <person name="Smith T.C."/>
            <person name="Stanton J.D."/>
            <person name="Ullery H.E."/>
            <person name="Wilson R.J."/>
            <person name="Serrano M.G."/>
            <person name="Buck G."/>
            <person name="Lee V."/>
            <person name="Wang Y."/>
            <person name="Carvalho R."/>
            <person name="Voegtly L."/>
            <person name="Shi R."/>
            <person name="Duckworth R."/>
            <person name="Johnson A."/>
            <person name="Loviza R."/>
            <person name="Walstead R."/>
            <person name="Shah Z."/>
            <person name="Kiflezghi M."/>
            <person name="Wade K."/>
            <person name="Ball S.L."/>
            <person name="Bradley K.W."/>
            <person name="Asai D.J."/>
            <person name="Bowman C.A."/>
            <person name="Russell D.A."/>
            <person name="Pope W.H."/>
            <person name="Jacobs-Sera D."/>
            <person name="Hendrix R.W."/>
            <person name="Hatfull G.F."/>
        </authorList>
    </citation>
    <scope>NUCLEOTIDE SEQUENCE [LARGE SCALE GENOMIC DNA]</scope>
    <source>
        <strain evidence="6 7">DSM 27648</strain>
    </source>
</reference>
<evidence type="ECO:0000313" key="6">
    <source>
        <dbReference type="EMBL" id="AKU99791.1"/>
    </source>
</evidence>
<dbReference type="HAMAP" id="MF_00294">
    <property type="entry name" value="Ribosomal_bL33"/>
    <property type="match status" value="1"/>
</dbReference>
<dbReference type="InterPro" id="IPR001705">
    <property type="entry name" value="Ribosomal_bL33"/>
</dbReference>
<evidence type="ECO:0000256" key="5">
    <source>
        <dbReference type="HAMAP-Rule" id="MF_00294"/>
    </source>
</evidence>
<comment type="similarity">
    <text evidence="1 5">Belongs to the bacterial ribosomal protein bL33 family.</text>
</comment>
<keyword evidence="3 5" id="KW-0687">Ribonucleoprotein</keyword>
<dbReference type="SUPFAM" id="SSF57829">
    <property type="entry name" value="Zn-binding ribosomal proteins"/>
    <property type="match status" value="1"/>
</dbReference>
<gene>
    <name evidence="5" type="primary">rpmG</name>
    <name evidence="6" type="ORF">AKJ09_06455</name>
</gene>
<proteinExistence type="inferred from homology"/>
<dbReference type="GO" id="GO:1990904">
    <property type="term" value="C:ribonucleoprotein complex"/>
    <property type="evidence" value="ECO:0007669"/>
    <property type="project" value="UniProtKB-KW"/>
</dbReference>
<dbReference type="GO" id="GO:0005840">
    <property type="term" value="C:ribosome"/>
    <property type="evidence" value="ECO:0007669"/>
    <property type="project" value="UniProtKB-KW"/>
</dbReference>
<protein>
    <recommendedName>
        <fullName evidence="4 5">Large ribosomal subunit protein bL33</fullName>
    </recommendedName>
</protein>
<dbReference type="InterPro" id="IPR018264">
    <property type="entry name" value="Ribosomal_bL33_CS"/>
</dbReference>
<dbReference type="STRING" id="1391654.AKJ09_06455"/>
<evidence type="ECO:0000256" key="1">
    <source>
        <dbReference type="ARBA" id="ARBA00007596"/>
    </source>
</evidence>
<dbReference type="NCBIfam" id="TIGR01023">
    <property type="entry name" value="rpmG_bact"/>
    <property type="match status" value="1"/>
</dbReference>
<dbReference type="NCBIfam" id="NF001764">
    <property type="entry name" value="PRK00504.1"/>
    <property type="match status" value="1"/>
</dbReference>
<dbReference type="AlphaFoldDB" id="A0A0K1Q2C5"/>
<sequence length="53" mass="6167">MRDIIKMTCANCSRANYVTTKNKRTMAEKFEIKKFCPACRQHHPHKEGKISKG</sequence>
<dbReference type="InterPro" id="IPR038584">
    <property type="entry name" value="Ribosomal_bL33_sf"/>
</dbReference>
<dbReference type="KEGG" id="llu:AKJ09_06455"/>
<evidence type="ECO:0000313" key="7">
    <source>
        <dbReference type="Proteomes" id="UP000064967"/>
    </source>
</evidence>
<dbReference type="EMBL" id="CP012333">
    <property type="protein sequence ID" value="AKU99791.1"/>
    <property type="molecule type" value="Genomic_DNA"/>
</dbReference>
<dbReference type="InterPro" id="IPR011332">
    <property type="entry name" value="Ribosomal_zn-bd"/>
</dbReference>
<evidence type="ECO:0000256" key="2">
    <source>
        <dbReference type="ARBA" id="ARBA00022980"/>
    </source>
</evidence>
<evidence type="ECO:0000256" key="3">
    <source>
        <dbReference type="ARBA" id="ARBA00023274"/>
    </source>
</evidence>
<dbReference type="Pfam" id="PF00471">
    <property type="entry name" value="Ribosomal_L33"/>
    <property type="match status" value="1"/>
</dbReference>
<dbReference type="Proteomes" id="UP000064967">
    <property type="component" value="Chromosome"/>
</dbReference>
<organism evidence="6 7">
    <name type="scientific">Labilithrix luteola</name>
    <dbReference type="NCBI Taxonomy" id="1391654"/>
    <lineage>
        <taxon>Bacteria</taxon>
        <taxon>Pseudomonadati</taxon>
        <taxon>Myxococcota</taxon>
        <taxon>Polyangia</taxon>
        <taxon>Polyangiales</taxon>
        <taxon>Labilitrichaceae</taxon>
        <taxon>Labilithrix</taxon>
    </lineage>
</organism>
<accession>A0A0K1Q2C5</accession>
<dbReference type="GO" id="GO:0005737">
    <property type="term" value="C:cytoplasm"/>
    <property type="evidence" value="ECO:0007669"/>
    <property type="project" value="UniProtKB-ARBA"/>
</dbReference>
<dbReference type="OrthoDB" id="21586at2"/>
<dbReference type="GO" id="GO:0006412">
    <property type="term" value="P:translation"/>
    <property type="evidence" value="ECO:0007669"/>
    <property type="project" value="UniProtKB-UniRule"/>
</dbReference>
<name>A0A0K1Q2C5_9BACT</name>
<dbReference type="GO" id="GO:0003735">
    <property type="term" value="F:structural constituent of ribosome"/>
    <property type="evidence" value="ECO:0007669"/>
    <property type="project" value="InterPro"/>
</dbReference>
<keyword evidence="2 5" id="KW-0689">Ribosomal protein</keyword>